<dbReference type="Proteomes" id="UP000594454">
    <property type="component" value="Chromosome 5"/>
</dbReference>
<sequence>MDYKREEYEIQHFNFSVYQLNLEHNCMVRRQIDSLVDTLADSLIKKSNISIPAADNIRSKRGDITNKIMASIQTDLENFSSVLNKHFTIPENLLLAEDLRHENPYTQTDVEYYEELVAGMEKTFEQNKFLISALEAETEAYGKMDKVVELDNEVIRLVEESFRTNLSFQDLKSLMERLDGVLVMKEEKEIKDDK</sequence>
<name>A0A7R8V3E2_HERIL</name>
<keyword evidence="2" id="KW-1185">Reference proteome</keyword>
<evidence type="ECO:0008006" key="3">
    <source>
        <dbReference type="Google" id="ProtNLM"/>
    </source>
</evidence>
<dbReference type="OrthoDB" id="1884855at2759"/>
<evidence type="ECO:0000313" key="2">
    <source>
        <dbReference type="Proteomes" id="UP000594454"/>
    </source>
</evidence>
<proteinExistence type="predicted"/>
<dbReference type="EMBL" id="LR899013">
    <property type="protein sequence ID" value="CAD7091709.1"/>
    <property type="molecule type" value="Genomic_DNA"/>
</dbReference>
<accession>A0A7R8V3E2</accession>
<gene>
    <name evidence="1" type="ORF">HERILL_LOCUS14114</name>
</gene>
<protein>
    <recommendedName>
        <fullName evidence="3">Protein MIS12 homolog</fullName>
    </recommendedName>
</protein>
<dbReference type="OMA" id="KIAVRQM"/>
<reference evidence="1 2" key="1">
    <citation type="submission" date="2020-11" db="EMBL/GenBank/DDBJ databases">
        <authorList>
            <person name="Wallbank WR R."/>
            <person name="Pardo Diaz C."/>
            <person name="Kozak K."/>
            <person name="Martin S."/>
            <person name="Jiggins C."/>
            <person name="Moest M."/>
            <person name="Warren A I."/>
            <person name="Generalovic N T."/>
            <person name="Byers J.R.P. K."/>
            <person name="Montejo-Kovacevich G."/>
            <person name="Yen C E."/>
        </authorList>
    </citation>
    <scope>NUCLEOTIDE SEQUENCE [LARGE SCALE GENOMIC DNA]</scope>
</reference>
<dbReference type="AlphaFoldDB" id="A0A7R8V3E2"/>
<evidence type="ECO:0000313" key="1">
    <source>
        <dbReference type="EMBL" id="CAD7091709.1"/>
    </source>
</evidence>
<organism evidence="1 2">
    <name type="scientific">Hermetia illucens</name>
    <name type="common">Black soldier fly</name>
    <dbReference type="NCBI Taxonomy" id="343691"/>
    <lineage>
        <taxon>Eukaryota</taxon>
        <taxon>Metazoa</taxon>
        <taxon>Ecdysozoa</taxon>
        <taxon>Arthropoda</taxon>
        <taxon>Hexapoda</taxon>
        <taxon>Insecta</taxon>
        <taxon>Pterygota</taxon>
        <taxon>Neoptera</taxon>
        <taxon>Endopterygota</taxon>
        <taxon>Diptera</taxon>
        <taxon>Brachycera</taxon>
        <taxon>Stratiomyomorpha</taxon>
        <taxon>Stratiomyidae</taxon>
        <taxon>Hermetiinae</taxon>
        <taxon>Hermetia</taxon>
    </lineage>
</organism>
<dbReference type="InParanoid" id="A0A7R8V3E2"/>